<reference evidence="14 15" key="1">
    <citation type="journal article" date="2011" name="Stand. Genomic Sci.">
        <title>Complete genome sequence of Haliscomenobacter hydrossis type strain (O).</title>
        <authorList>
            <consortium name="US DOE Joint Genome Institute (JGI-PGF)"/>
            <person name="Daligault H."/>
            <person name="Lapidus A."/>
            <person name="Zeytun A."/>
            <person name="Nolan M."/>
            <person name="Lucas S."/>
            <person name="Del Rio T.G."/>
            <person name="Tice H."/>
            <person name="Cheng J.F."/>
            <person name="Tapia R."/>
            <person name="Han C."/>
            <person name="Goodwin L."/>
            <person name="Pitluck S."/>
            <person name="Liolios K."/>
            <person name="Pagani I."/>
            <person name="Ivanova N."/>
            <person name="Huntemann M."/>
            <person name="Mavromatis K."/>
            <person name="Mikhailova N."/>
            <person name="Pati A."/>
            <person name="Chen A."/>
            <person name="Palaniappan K."/>
            <person name="Land M."/>
            <person name="Hauser L."/>
            <person name="Brambilla E.M."/>
            <person name="Rohde M."/>
            <person name="Verbarg S."/>
            <person name="Goker M."/>
            <person name="Bristow J."/>
            <person name="Eisen J.A."/>
            <person name="Markowitz V."/>
            <person name="Hugenholtz P."/>
            <person name="Kyrpides N.C."/>
            <person name="Klenk H.P."/>
            <person name="Woyke T."/>
        </authorList>
    </citation>
    <scope>NUCLEOTIDE SEQUENCE [LARGE SCALE GENOMIC DNA]</scope>
    <source>
        <strain evidence="15">ATCC 27775 / DSM 1100 / LMG 10767 / O</strain>
    </source>
</reference>
<keyword evidence="3 11" id="KW-0548">Nucleotidyltransferase</keyword>
<gene>
    <name evidence="11" type="primary">dnaX</name>
    <name evidence="14" type="ordered locus">Halhy_3596</name>
</gene>
<keyword evidence="2 11" id="KW-0808">Transferase</keyword>
<dbReference type="NCBIfam" id="NF011531">
    <property type="entry name" value="PRK14971.1"/>
    <property type="match status" value="1"/>
</dbReference>
<dbReference type="InterPro" id="IPR012763">
    <property type="entry name" value="DNA_pol_III_sug/sutau_N"/>
</dbReference>
<dbReference type="HOGENOM" id="CLU_006229_0_2_10"/>
<comment type="subunit">
    <text evidence="11">DNA polymerase III contains a core (composed of alpha, epsilon and theta chains) that associates with a tau subunit. This core dimerizes to form the POLIII' complex. PolIII' associates with the gamma complex (composed of gamma, delta, delta', psi and chi chains) and with the beta chain to form the complete DNA polymerase III complex.</text>
</comment>
<evidence type="ECO:0000256" key="6">
    <source>
        <dbReference type="ARBA" id="ARBA00022741"/>
    </source>
</evidence>
<dbReference type="Pfam" id="PF12169">
    <property type="entry name" value="DNA_pol3_gamma3"/>
    <property type="match status" value="1"/>
</dbReference>
<dbReference type="InterPro" id="IPR050238">
    <property type="entry name" value="DNA_Rep/Repair_Clamp_Loader"/>
</dbReference>
<evidence type="ECO:0000313" key="14">
    <source>
        <dbReference type="EMBL" id="AEE51448.1"/>
    </source>
</evidence>
<comment type="similarity">
    <text evidence="1 11">Belongs to the DnaX/STICHEL family.</text>
</comment>
<evidence type="ECO:0000256" key="7">
    <source>
        <dbReference type="ARBA" id="ARBA00022833"/>
    </source>
</evidence>
<keyword evidence="4 11" id="KW-0235">DNA replication</keyword>
<evidence type="ECO:0000256" key="2">
    <source>
        <dbReference type="ARBA" id="ARBA00022679"/>
    </source>
</evidence>
<dbReference type="InterPro" id="IPR022754">
    <property type="entry name" value="DNA_pol_III_gamma-3"/>
</dbReference>
<keyword evidence="5" id="KW-0479">Metal-binding</keyword>
<evidence type="ECO:0000313" key="15">
    <source>
        <dbReference type="Proteomes" id="UP000008461"/>
    </source>
</evidence>
<evidence type="ECO:0000256" key="12">
    <source>
        <dbReference type="SAM" id="MobiDB-lite"/>
    </source>
</evidence>
<dbReference type="FunFam" id="3.40.50.300:FF:000014">
    <property type="entry name" value="DNA polymerase III subunit gamma/tau"/>
    <property type="match status" value="1"/>
</dbReference>
<dbReference type="InterPro" id="IPR003593">
    <property type="entry name" value="AAA+_ATPase"/>
</dbReference>
<sequence>MSNFVVSARKYRPVTFEDVVGQEHVTNTLKNALRNDHLAHAFLFCGPRGVGKTTCARILAKVINCQNPSPELEPCNTCSSCTSFNDNASFNISELDAASNNSVEHIRALIEQVRFQPQQGKYKVFIIDEVHMLSQQAFNAFLKTLEEPPSYAIFILATTEKHKIIPTILSRCQIFDFKRIQAPAMVRHLQGISTKENITANEEALHVIAQKADGALRDALSIFDRIVSYSGSHINYEDVILNLNVLDYDYYFKIVDALLVEDLAQVMLLFDEILNKGFESDIFINGLAEHLRNVLMCKDPQTISLLELTDNLKERYRTQAHISPSSFLLTALNLCNDCDINYRMARNRRLHVEMALIKMTYINRAVEISAGAAEKKNPESDVTPIEPVSSTPIQTTTAPNIPAKKTGNSAPAERNETVPEQGSSATPSQQTEPTPAHLVSTPRIGRLDDLMAEVHAETEHSAAQPVLVITQESIEKAWAGYLTKVEQETTRNILNNIPLHWADPVLTAKVGSNLVESTLRQERNLMEHLRQVFGRKDLILQIDLEKTLASEKTKPVRPLNNKERLLAMYEKNPQVKDLAEKFGLRFDGD</sequence>
<dbReference type="Proteomes" id="UP000008461">
    <property type="component" value="Chromosome"/>
</dbReference>
<protein>
    <recommendedName>
        <fullName evidence="11">DNA polymerase III subunit gamma/tau</fullName>
        <ecNumber evidence="11">2.7.7.7</ecNumber>
    </recommendedName>
</protein>
<accession>F4KYQ6</accession>
<dbReference type="SUPFAM" id="SSF52540">
    <property type="entry name" value="P-loop containing nucleoside triphosphate hydrolases"/>
    <property type="match status" value="1"/>
</dbReference>
<keyword evidence="15" id="KW-1185">Reference proteome</keyword>
<name>F4KYQ6_HALH1</name>
<dbReference type="PANTHER" id="PTHR11669:SF0">
    <property type="entry name" value="PROTEIN STICHEL-LIKE 2"/>
    <property type="match status" value="1"/>
</dbReference>
<evidence type="ECO:0000256" key="4">
    <source>
        <dbReference type="ARBA" id="ARBA00022705"/>
    </source>
</evidence>
<evidence type="ECO:0000256" key="11">
    <source>
        <dbReference type="RuleBase" id="RU364063"/>
    </source>
</evidence>
<keyword evidence="8 11" id="KW-0067">ATP-binding</keyword>
<dbReference type="Pfam" id="PF22608">
    <property type="entry name" value="DNAX_ATPase_lid"/>
    <property type="match status" value="1"/>
</dbReference>
<dbReference type="Gene3D" id="1.20.272.10">
    <property type="match status" value="1"/>
</dbReference>
<dbReference type="Gene3D" id="3.40.50.300">
    <property type="entry name" value="P-loop containing nucleotide triphosphate hydrolases"/>
    <property type="match status" value="1"/>
</dbReference>
<organism evidence="14 15">
    <name type="scientific">Haliscomenobacter hydrossis (strain ATCC 27775 / DSM 1100 / LMG 10767 / O)</name>
    <dbReference type="NCBI Taxonomy" id="760192"/>
    <lineage>
        <taxon>Bacteria</taxon>
        <taxon>Pseudomonadati</taxon>
        <taxon>Bacteroidota</taxon>
        <taxon>Saprospiria</taxon>
        <taxon>Saprospirales</taxon>
        <taxon>Haliscomenobacteraceae</taxon>
        <taxon>Haliscomenobacter</taxon>
    </lineage>
</organism>
<dbReference type="GO" id="GO:0006261">
    <property type="term" value="P:DNA-templated DNA replication"/>
    <property type="evidence" value="ECO:0007669"/>
    <property type="project" value="TreeGrafter"/>
</dbReference>
<feature type="domain" description="AAA+ ATPase" evidence="13">
    <location>
        <begin position="38"/>
        <end position="181"/>
    </location>
</feature>
<dbReference type="InterPro" id="IPR045085">
    <property type="entry name" value="HLD_clamp_pol_III_gamma_tau"/>
</dbReference>
<dbReference type="eggNOG" id="COG2812">
    <property type="taxonomic scope" value="Bacteria"/>
</dbReference>
<comment type="function">
    <text evidence="11">DNA polymerase III is a complex, multichain enzyme responsible for most of the replicative synthesis in bacteria. This DNA polymerase also exhibits 3' to 5' exonuclease activity.</text>
</comment>
<dbReference type="InterPro" id="IPR001270">
    <property type="entry name" value="ClpA/B"/>
</dbReference>
<evidence type="ECO:0000256" key="3">
    <source>
        <dbReference type="ARBA" id="ARBA00022695"/>
    </source>
</evidence>
<dbReference type="InterPro" id="IPR008921">
    <property type="entry name" value="DNA_pol3_clamp-load_cplx_C"/>
</dbReference>
<proteinExistence type="inferred from homology"/>
<dbReference type="AlphaFoldDB" id="F4KYQ6"/>
<dbReference type="NCBIfam" id="TIGR02397">
    <property type="entry name" value="dnaX_nterm"/>
    <property type="match status" value="1"/>
</dbReference>
<feature type="compositionally biased region" description="Polar residues" evidence="12">
    <location>
        <begin position="388"/>
        <end position="399"/>
    </location>
</feature>
<dbReference type="Gene3D" id="1.10.8.60">
    <property type="match status" value="1"/>
</dbReference>
<dbReference type="GO" id="GO:0009360">
    <property type="term" value="C:DNA polymerase III complex"/>
    <property type="evidence" value="ECO:0007669"/>
    <property type="project" value="InterPro"/>
</dbReference>
<comment type="catalytic activity">
    <reaction evidence="10 11">
        <text>DNA(n) + a 2'-deoxyribonucleoside 5'-triphosphate = DNA(n+1) + diphosphate</text>
        <dbReference type="Rhea" id="RHEA:22508"/>
        <dbReference type="Rhea" id="RHEA-COMP:17339"/>
        <dbReference type="Rhea" id="RHEA-COMP:17340"/>
        <dbReference type="ChEBI" id="CHEBI:33019"/>
        <dbReference type="ChEBI" id="CHEBI:61560"/>
        <dbReference type="ChEBI" id="CHEBI:173112"/>
        <dbReference type="EC" id="2.7.7.7"/>
    </reaction>
</comment>
<dbReference type="GO" id="GO:0046872">
    <property type="term" value="F:metal ion binding"/>
    <property type="evidence" value="ECO:0007669"/>
    <property type="project" value="UniProtKB-KW"/>
</dbReference>
<evidence type="ECO:0000256" key="10">
    <source>
        <dbReference type="ARBA" id="ARBA00049244"/>
    </source>
</evidence>
<evidence type="ECO:0000256" key="8">
    <source>
        <dbReference type="ARBA" id="ARBA00022840"/>
    </source>
</evidence>
<dbReference type="InterPro" id="IPR027417">
    <property type="entry name" value="P-loop_NTPase"/>
</dbReference>
<dbReference type="PRINTS" id="PR00300">
    <property type="entry name" value="CLPPROTEASEA"/>
</dbReference>
<feature type="region of interest" description="Disordered" evidence="12">
    <location>
        <begin position="373"/>
        <end position="439"/>
    </location>
</feature>
<dbReference type="RefSeq" id="WP_013765987.1">
    <property type="nucleotide sequence ID" value="NC_015510.1"/>
</dbReference>
<dbReference type="SUPFAM" id="SSF48019">
    <property type="entry name" value="post-AAA+ oligomerization domain-like"/>
    <property type="match status" value="1"/>
</dbReference>
<evidence type="ECO:0000256" key="1">
    <source>
        <dbReference type="ARBA" id="ARBA00006360"/>
    </source>
</evidence>
<dbReference type="CDD" id="cd18137">
    <property type="entry name" value="HLD_clamp_pol_III_gamma_tau"/>
    <property type="match status" value="1"/>
</dbReference>
<evidence type="ECO:0000256" key="9">
    <source>
        <dbReference type="ARBA" id="ARBA00022932"/>
    </source>
</evidence>
<dbReference type="Pfam" id="PF13177">
    <property type="entry name" value="DNA_pol3_delta2"/>
    <property type="match status" value="1"/>
</dbReference>
<evidence type="ECO:0000256" key="5">
    <source>
        <dbReference type="ARBA" id="ARBA00022723"/>
    </source>
</evidence>
<dbReference type="GO" id="GO:0003677">
    <property type="term" value="F:DNA binding"/>
    <property type="evidence" value="ECO:0007669"/>
    <property type="project" value="InterPro"/>
</dbReference>
<dbReference type="SMART" id="SM00382">
    <property type="entry name" value="AAA"/>
    <property type="match status" value="1"/>
</dbReference>
<feature type="compositionally biased region" description="Polar residues" evidence="12">
    <location>
        <begin position="418"/>
        <end position="433"/>
    </location>
</feature>
<dbReference type="EC" id="2.7.7.7" evidence="11"/>
<dbReference type="NCBIfam" id="NF004046">
    <property type="entry name" value="PRK05563.1"/>
    <property type="match status" value="1"/>
</dbReference>
<reference key="2">
    <citation type="submission" date="2011-04" db="EMBL/GenBank/DDBJ databases">
        <title>Complete sequence of chromosome of Haliscomenobacter hydrossis DSM 1100.</title>
        <authorList>
            <consortium name="US DOE Joint Genome Institute (JGI-PGF)"/>
            <person name="Lucas S."/>
            <person name="Han J."/>
            <person name="Lapidus A."/>
            <person name="Bruce D."/>
            <person name="Goodwin L."/>
            <person name="Pitluck S."/>
            <person name="Peters L."/>
            <person name="Kyrpides N."/>
            <person name="Mavromatis K."/>
            <person name="Ivanova N."/>
            <person name="Ovchinnikova G."/>
            <person name="Pagani I."/>
            <person name="Daligault H."/>
            <person name="Detter J.C."/>
            <person name="Han C."/>
            <person name="Land M."/>
            <person name="Hauser L."/>
            <person name="Markowitz V."/>
            <person name="Cheng J.-F."/>
            <person name="Hugenholtz P."/>
            <person name="Woyke T."/>
            <person name="Wu D."/>
            <person name="Verbarg S."/>
            <person name="Frueling A."/>
            <person name="Brambilla E."/>
            <person name="Klenk H.-P."/>
            <person name="Eisen J.A."/>
        </authorList>
    </citation>
    <scope>NUCLEOTIDE SEQUENCE</scope>
    <source>
        <strain>DSM 1100</strain>
    </source>
</reference>
<dbReference type="OrthoDB" id="9810148at2"/>
<keyword evidence="6 11" id="KW-0547">Nucleotide-binding</keyword>
<dbReference type="GO" id="GO:0005524">
    <property type="term" value="F:ATP binding"/>
    <property type="evidence" value="ECO:0007669"/>
    <property type="project" value="UniProtKB-KW"/>
</dbReference>
<dbReference type="STRING" id="760192.Halhy_3596"/>
<keyword evidence="7" id="KW-0862">Zinc</keyword>
<dbReference type="CDD" id="cd00009">
    <property type="entry name" value="AAA"/>
    <property type="match status" value="1"/>
</dbReference>
<keyword evidence="9 11" id="KW-0239">DNA-directed DNA polymerase</keyword>
<dbReference type="GO" id="GO:0003887">
    <property type="term" value="F:DNA-directed DNA polymerase activity"/>
    <property type="evidence" value="ECO:0007669"/>
    <property type="project" value="UniProtKB-KW"/>
</dbReference>
<dbReference type="KEGG" id="hhy:Halhy_3596"/>
<dbReference type="EMBL" id="CP002691">
    <property type="protein sequence ID" value="AEE51448.1"/>
    <property type="molecule type" value="Genomic_DNA"/>
</dbReference>
<evidence type="ECO:0000259" key="13">
    <source>
        <dbReference type="SMART" id="SM00382"/>
    </source>
</evidence>
<dbReference type="PANTHER" id="PTHR11669">
    <property type="entry name" value="REPLICATION FACTOR C / DNA POLYMERASE III GAMMA-TAU SUBUNIT"/>
    <property type="match status" value="1"/>
</dbReference>